<reference evidence="1" key="2">
    <citation type="journal article" date="2022" name="New Phytol.">
        <title>Evolutionary transition to the ectomycorrhizal habit in the genomes of a hyperdiverse lineage of mushroom-forming fungi.</title>
        <authorList>
            <person name="Looney B."/>
            <person name="Miyauchi S."/>
            <person name="Morin E."/>
            <person name="Drula E."/>
            <person name="Courty P.E."/>
            <person name="Kohler A."/>
            <person name="Kuo A."/>
            <person name="LaButti K."/>
            <person name="Pangilinan J."/>
            <person name="Lipzen A."/>
            <person name="Riley R."/>
            <person name="Andreopoulos W."/>
            <person name="He G."/>
            <person name="Johnson J."/>
            <person name="Nolan M."/>
            <person name="Tritt A."/>
            <person name="Barry K.W."/>
            <person name="Grigoriev I.V."/>
            <person name="Nagy L.G."/>
            <person name="Hibbett D."/>
            <person name="Henrissat B."/>
            <person name="Matheny P.B."/>
            <person name="Labbe J."/>
            <person name="Martin F.M."/>
        </authorList>
    </citation>
    <scope>NUCLEOTIDE SEQUENCE</scope>
    <source>
        <strain evidence="1">EC-137</strain>
    </source>
</reference>
<sequence>SWWWSQSENKDKVDSILAEDDRADTAEQEQAKMHRKYLAPSNPIVFCHGLMGFDSVKIGLASTPLIEVTHWRGIKEVLQANGCEVLITRVPATSSPSDRAKVLEQRIEEVYAGRAVHLIGHSMGGLDCRWLTTHLASHSFTVLSLTTIATPHRGSSFADHFLSTLGKQNLSSFVSLIDLLPNGGGDGSAFESLTVDAMRSFNDHTPDRAGVRYFSWGATYDPGLIDTWKWPHSVILENEGPNDGLVSVESSKWGTYLGTLTDVNHLDLVGWVNAARYKWASFRGKEIHFKPATFYLGIADLLAREVEGQAPIAGVGRHGGGSGGEAVAAVDLGRRVAGEGSSGVGDHGLGQERRSGGNGKEADDGGASDDDAWDARSDESETFPRPR</sequence>
<comment type="caution">
    <text evidence="1">The sequence shown here is derived from an EMBL/GenBank/DDBJ whole genome shotgun (WGS) entry which is preliminary data.</text>
</comment>
<evidence type="ECO:0000313" key="1">
    <source>
        <dbReference type="EMBL" id="KAI0034131.1"/>
    </source>
</evidence>
<gene>
    <name evidence="1" type="ORF">K488DRAFT_46062</name>
</gene>
<dbReference type="Proteomes" id="UP000814128">
    <property type="component" value="Unassembled WGS sequence"/>
</dbReference>
<evidence type="ECO:0000313" key="2">
    <source>
        <dbReference type="Proteomes" id="UP000814128"/>
    </source>
</evidence>
<dbReference type="EMBL" id="MU273505">
    <property type="protein sequence ID" value="KAI0034131.1"/>
    <property type="molecule type" value="Genomic_DNA"/>
</dbReference>
<name>A0ACB8QRY9_9AGAM</name>
<keyword evidence="2" id="KW-1185">Reference proteome</keyword>
<proteinExistence type="predicted"/>
<feature type="non-terminal residue" evidence="1">
    <location>
        <position position="1"/>
    </location>
</feature>
<protein>
    <submittedName>
        <fullName evidence="1">Alpha/Beta hydrolase protein</fullName>
    </submittedName>
</protein>
<accession>A0ACB8QRY9</accession>
<organism evidence="1 2">
    <name type="scientific">Vararia minispora EC-137</name>
    <dbReference type="NCBI Taxonomy" id="1314806"/>
    <lineage>
        <taxon>Eukaryota</taxon>
        <taxon>Fungi</taxon>
        <taxon>Dikarya</taxon>
        <taxon>Basidiomycota</taxon>
        <taxon>Agaricomycotina</taxon>
        <taxon>Agaricomycetes</taxon>
        <taxon>Russulales</taxon>
        <taxon>Lachnocladiaceae</taxon>
        <taxon>Vararia</taxon>
    </lineage>
</organism>
<keyword evidence="1" id="KW-0378">Hydrolase</keyword>
<reference evidence="1" key="1">
    <citation type="submission" date="2021-02" db="EMBL/GenBank/DDBJ databases">
        <authorList>
            <consortium name="DOE Joint Genome Institute"/>
            <person name="Ahrendt S."/>
            <person name="Looney B.P."/>
            <person name="Miyauchi S."/>
            <person name="Morin E."/>
            <person name="Drula E."/>
            <person name="Courty P.E."/>
            <person name="Chicoki N."/>
            <person name="Fauchery L."/>
            <person name="Kohler A."/>
            <person name="Kuo A."/>
            <person name="Labutti K."/>
            <person name="Pangilinan J."/>
            <person name="Lipzen A."/>
            <person name="Riley R."/>
            <person name="Andreopoulos W."/>
            <person name="He G."/>
            <person name="Johnson J."/>
            <person name="Barry K.W."/>
            <person name="Grigoriev I.V."/>
            <person name="Nagy L."/>
            <person name="Hibbett D."/>
            <person name="Henrissat B."/>
            <person name="Matheny P.B."/>
            <person name="Labbe J."/>
            <person name="Martin F."/>
        </authorList>
    </citation>
    <scope>NUCLEOTIDE SEQUENCE</scope>
    <source>
        <strain evidence="1">EC-137</strain>
    </source>
</reference>